<keyword evidence="3" id="KW-1185">Reference proteome</keyword>
<evidence type="ECO:0000313" key="2">
    <source>
        <dbReference type="EMBL" id="MDT0650805.1"/>
    </source>
</evidence>
<organism evidence="2 3">
    <name type="scientific">Autumnicola edwardsiae</name>
    <dbReference type="NCBI Taxonomy" id="3075594"/>
    <lineage>
        <taxon>Bacteria</taxon>
        <taxon>Pseudomonadati</taxon>
        <taxon>Bacteroidota</taxon>
        <taxon>Flavobacteriia</taxon>
        <taxon>Flavobacteriales</taxon>
        <taxon>Flavobacteriaceae</taxon>
        <taxon>Autumnicola</taxon>
    </lineage>
</organism>
<reference evidence="2 3" key="1">
    <citation type="submission" date="2023-09" db="EMBL/GenBank/DDBJ databases">
        <authorList>
            <person name="Rey-Velasco X."/>
        </authorList>
    </citation>
    <scope>NUCLEOTIDE SEQUENCE [LARGE SCALE GENOMIC DNA]</scope>
    <source>
        <strain evidence="2 3">F297</strain>
    </source>
</reference>
<gene>
    <name evidence="2" type="ORF">RM529_11640</name>
</gene>
<dbReference type="RefSeq" id="WP_311484964.1">
    <property type="nucleotide sequence ID" value="NZ_JAVRHP010000061.1"/>
</dbReference>
<keyword evidence="1" id="KW-0812">Transmembrane</keyword>
<accession>A0ABU3CWR8</accession>
<protein>
    <submittedName>
        <fullName evidence="2">DUF6520 family protein</fullName>
    </submittedName>
</protein>
<evidence type="ECO:0000256" key="1">
    <source>
        <dbReference type="SAM" id="Phobius"/>
    </source>
</evidence>
<name>A0ABU3CWR8_9FLAO</name>
<dbReference type="Proteomes" id="UP001248819">
    <property type="component" value="Unassembled WGS sequence"/>
</dbReference>
<keyword evidence="1" id="KW-0472">Membrane</keyword>
<evidence type="ECO:0000313" key="3">
    <source>
        <dbReference type="Proteomes" id="UP001248819"/>
    </source>
</evidence>
<feature type="transmembrane region" description="Helical" evidence="1">
    <location>
        <begin position="58"/>
        <end position="75"/>
    </location>
</feature>
<keyword evidence="1" id="KW-1133">Transmembrane helix</keyword>
<sequence>MEFLKNEVKRQKTISATSFSVTLLKILLRDDAGGSRLPVLQRHYLLIYKFNTMKNLKFLLPMLAMIFAIGLMFATPTEDNDPDNDYVILNGSWEAIPEQNCEAGEFDCQVRYGQNGPVLEVYDAMGDEEPKPSGTETPTVINP</sequence>
<comment type="caution">
    <text evidence="2">The sequence shown here is derived from an EMBL/GenBank/DDBJ whole genome shotgun (WGS) entry which is preliminary data.</text>
</comment>
<dbReference type="Pfam" id="PF20130">
    <property type="entry name" value="DUF6520"/>
    <property type="match status" value="1"/>
</dbReference>
<dbReference type="InterPro" id="IPR045391">
    <property type="entry name" value="DUF6520"/>
</dbReference>
<proteinExistence type="predicted"/>
<dbReference type="EMBL" id="JAVRHP010000061">
    <property type="protein sequence ID" value="MDT0650805.1"/>
    <property type="molecule type" value="Genomic_DNA"/>
</dbReference>